<dbReference type="Gene3D" id="3.50.50.60">
    <property type="entry name" value="FAD/NAD(P)-binding domain"/>
    <property type="match status" value="1"/>
</dbReference>
<dbReference type="InterPro" id="IPR036188">
    <property type="entry name" value="FAD/NAD-bd_sf"/>
</dbReference>
<dbReference type="Gene3D" id="3.30.9.10">
    <property type="entry name" value="D-Amino Acid Oxidase, subunit A, domain 2"/>
    <property type="match status" value="1"/>
</dbReference>
<dbReference type="PANTHER" id="PTHR13847">
    <property type="entry name" value="SARCOSINE DEHYDROGENASE-RELATED"/>
    <property type="match status" value="1"/>
</dbReference>
<dbReference type="Pfam" id="PF01266">
    <property type="entry name" value="DAO"/>
    <property type="match status" value="1"/>
</dbReference>
<evidence type="ECO:0000313" key="2">
    <source>
        <dbReference type="EMBL" id="GAA1807743.1"/>
    </source>
</evidence>
<comment type="caution">
    <text evidence="2">The sequence shown here is derived from an EMBL/GenBank/DDBJ whole genome shotgun (WGS) entry which is preliminary data.</text>
</comment>
<protein>
    <submittedName>
        <fullName evidence="2">FAD-dependent oxidoreductase</fullName>
    </submittedName>
</protein>
<dbReference type="SUPFAM" id="SSF51905">
    <property type="entry name" value="FAD/NAD(P)-binding domain"/>
    <property type="match status" value="1"/>
</dbReference>
<accession>A0ABP4Y964</accession>
<keyword evidence="3" id="KW-1185">Reference proteome</keyword>
<gene>
    <name evidence="2" type="ORF">GCM10009682_31970</name>
</gene>
<sequence length="485" mass="52334">MVGSHTIRASLADAENVPFWLDRSLRPEAQPPLTGPATADLAIVGGGYSGLWTALLAKQADPALDVLIVERGVCGGEASGRNGGFCASSLTHGPANGSARFPDEADTLVALGQRNLDAIGATIAELGIDCDWERTGELSVATASWQLATLDDEVALAERFGQRIDVLDAEATRAELNSPTYLGGVWHRDTTALLDPAKLAWGLRRACLDAGVRIAEHTEVTGLRADGAALRLTTAAGPVRAGRVVLATNAFAPLLRRLRAYIAPVYDYAVVTEPLTTGQLDSLGWRNRQGLSDSANQFHYYRVTADNRILWGGYDAIYHYGNRIRPDLERRPATFELLAGQFFETFPQLAGEVRFSHQWAGVIDTCSRFCAFFGSAYGGRLAYATGYTGLGVGATRFGAAVMLELLRAPGPHDWGPVIPGRALPGFGSLTSLRFVRSKPVPFPPEPARYLGIQATRWSLARADARDGRRNLWLRTLDRLGLGFDS</sequence>
<proteinExistence type="predicted"/>
<dbReference type="EMBL" id="BAAALT010000088">
    <property type="protein sequence ID" value="GAA1807743.1"/>
    <property type="molecule type" value="Genomic_DNA"/>
</dbReference>
<dbReference type="Proteomes" id="UP001500218">
    <property type="component" value="Unassembled WGS sequence"/>
</dbReference>
<name>A0ABP4Y964_9ACTN</name>
<dbReference type="PANTHER" id="PTHR13847:SF281">
    <property type="entry name" value="FAD DEPENDENT OXIDOREDUCTASE DOMAIN-CONTAINING PROTEIN"/>
    <property type="match status" value="1"/>
</dbReference>
<reference evidence="3" key="1">
    <citation type="journal article" date="2019" name="Int. J. Syst. Evol. Microbiol.">
        <title>The Global Catalogue of Microorganisms (GCM) 10K type strain sequencing project: providing services to taxonomists for standard genome sequencing and annotation.</title>
        <authorList>
            <consortium name="The Broad Institute Genomics Platform"/>
            <consortium name="The Broad Institute Genome Sequencing Center for Infectious Disease"/>
            <person name="Wu L."/>
            <person name="Ma J."/>
        </authorList>
    </citation>
    <scope>NUCLEOTIDE SEQUENCE [LARGE SCALE GENOMIC DNA]</scope>
    <source>
        <strain evidence="3">JCM 13250</strain>
    </source>
</reference>
<evidence type="ECO:0000259" key="1">
    <source>
        <dbReference type="Pfam" id="PF01266"/>
    </source>
</evidence>
<organism evidence="2 3">
    <name type="scientific">Luedemannella flava</name>
    <dbReference type="NCBI Taxonomy" id="349316"/>
    <lineage>
        <taxon>Bacteria</taxon>
        <taxon>Bacillati</taxon>
        <taxon>Actinomycetota</taxon>
        <taxon>Actinomycetes</taxon>
        <taxon>Micromonosporales</taxon>
        <taxon>Micromonosporaceae</taxon>
        <taxon>Luedemannella</taxon>
    </lineage>
</organism>
<feature type="domain" description="FAD dependent oxidoreductase" evidence="1">
    <location>
        <begin position="40"/>
        <end position="400"/>
    </location>
</feature>
<evidence type="ECO:0000313" key="3">
    <source>
        <dbReference type="Proteomes" id="UP001500218"/>
    </source>
</evidence>
<dbReference type="InterPro" id="IPR006076">
    <property type="entry name" value="FAD-dep_OxRdtase"/>
</dbReference>
<dbReference type="RefSeq" id="WP_344131870.1">
    <property type="nucleotide sequence ID" value="NZ_BAAALT010000088.1"/>
</dbReference>